<name>A0AAV2FP98_9ROSI</name>
<reference evidence="2 3" key="1">
    <citation type="submission" date="2024-04" db="EMBL/GenBank/DDBJ databases">
        <authorList>
            <person name="Fracassetti M."/>
        </authorList>
    </citation>
    <scope>NUCLEOTIDE SEQUENCE [LARGE SCALE GENOMIC DNA]</scope>
</reference>
<gene>
    <name evidence="2" type="ORF">LTRI10_LOCUS40301</name>
</gene>
<dbReference type="EMBL" id="OZ034820">
    <property type="protein sequence ID" value="CAL1400155.1"/>
    <property type="molecule type" value="Genomic_DNA"/>
</dbReference>
<accession>A0AAV2FP98</accession>
<evidence type="ECO:0000313" key="2">
    <source>
        <dbReference type="EMBL" id="CAL1400155.1"/>
    </source>
</evidence>
<dbReference type="Proteomes" id="UP001497516">
    <property type="component" value="Chromosome 7"/>
</dbReference>
<proteinExistence type="predicted"/>
<keyword evidence="3" id="KW-1185">Reference proteome</keyword>
<organism evidence="2 3">
    <name type="scientific">Linum trigynum</name>
    <dbReference type="NCBI Taxonomy" id="586398"/>
    <lineage>
        <taxon>Eukaryota</taxon>
        <taxon>Viridiplantae</taxon>
        <taxon>Streptophyta</taxon>
        <taxon>Embryophyta</taxon>
        <taxon>Tracheophyta</taxon>
        <taxon>Spermatophyta</taxon>
        <taxon>Magnoliopsida</taxon>
        <taxon>eudicotyledons</taxon>
        <taxon>Gunneridae</taxon>
        <taxon>Pentapetalae</taxon>
        <taxon>rosids</taxon>
        <taxon>fabids</taxon>
        <taxon>Malpighiales</taxon>
        <taxon>Linaceae</taxon>
        <taxon>Linum</taxon>
    </lineage>
</organism>
<feature type="region of interest" description="Disordered" evidence="1">
    <location>
        <begin position="1"/>
        <end position="21"/>
    </location>
</feature>
<protein>
    <submittedName>
        <fullName evidence="2">Uncharacterized protein</fullName>
    </submittedName>
</protein>
<feature type="compositionally biased region" description="Basic residues" evidence="1">
    <location>
        <begin position="9"/>
        <end position="18"/>
    </location>
</feature>
<feature type="region of interest" description="Disordered" evidence="1">
    <location>
        <begin position="87"/>
        <end position="106"/>
    </location>
</feature>
<dbReference type="AlphaFoldDB" id="A0AAV2FP98"/>
<evidence type="ECO:0000256" key="1">
    <source>
        <dbReference type="SAM" id="MobiDB-lite"/>
    </source>
</evidence>
<sequence>MASPASRNQKSKKSKSNHSLKELKAFGQQLISSRNHVNNLPILLNFISPEFPPQYVSDENPQNPILITTATCRPSWSDIVSGRASVLKPMTSSRDKGKQKVDTPSL</sequence>
<feature type="compositionally biased region" description="Basic and acidic residues" evidence="1">
    <location>
        <begin position="93"/>
        <end position="106"/>
    </location>
</feature>
<evidence type="ECO:0000313" key="3">
    <source>
        <dbReference type="Proteomes" id="UP001497516"/>
    </source>
</evidence>